<gene>
    <name evidence="1" type="ORF">AQJ91_12180</name>
</gene>
<dbReference type="Proteomes" id="UP000053260">
    <property type="component" value="Unassembled WGS sequence"/>
</dbReference>
<evidence type="ECO:0000313" key="1">
    <source>
        <dbReference type="EMBL" id="KUO20682.1"/>
    </source>
</evidence>
<dbReference type="RefSeq" id="WP_067019621.1">
    <property type="nucleotide sequence ID" value="NZ_KQ949080.1"/>
</dbReference>
<proteinExistence type="predicted"/>
<protein>
    <submittedName>
        <fullName evidence="1">Uncharacterized protein</fullName>
    </submittedName>
</protein>
<evidence type="ECO:0000313" key="2">
    <source>
        <dbReference type="Proteomes" id="UP000053260"/>
    </source>
</evidence>
<name>A0A101V1C2_9ACTN</name>
<sequence length="87" mass="9345">MDLLIHLGGRAAALLALGAVVRGAWRVNRRVVTIIDAVQELSPNSGHSIKDQVTSTARDMAEMKECAPCVSQTDMQGAFRHAWGCSP</sequence>
<dbReference type="EMBL" id="LMXB01000031">
    <property type="protein sequence ID" value="KUO20682.1"/>
    <property type="molecule type" value="Genomic_DNA"/>
</dbReference>
<reference evidence="1 2" key="1">
    <citation type="submission" date="2015-10" db="EMBL/GenBank/DDBJ databases">
        <title>Draft genome sequence of Streptomyces sp. RV15, isolated from a marine sponge.</title>
        <authorList>
            <person name="Ruckert C."/>
            <person name="Abdelmohsen U.R."/>
            <person name="Winkler A."/>
            <person name="Hentschel U."/>
            <person name="Kalinowski J."/>
            <person name="Kampfer P."/>
            <person name="Glaeser S."/>
        </authorList>
    </citation>
    <scope>NUCLEOTIDE SEQUENCE [LARGE SCALE GENOMIC DNA]</scope>
    <source>
        <strain evidence="1 2">RV15</strain>
    </source>
</reference>
<keyword evidence="2" id="KW-1185">Reference proteome</keyword>
<organism evidence="1 2">
    <name type="scientific">Streptomyces dysideae</name>
    <dbReference type="NCBI Taxonomy" id="909626"/>
    <lineage>
        <taxon>Bacteria</taxon>
        <taxon>Bacillati</taxon>
        <taxon>Actinomycetota</taxon>
        <taxon>Actinomycetes</taxon>
        <taxon>Kitasatosporales</taxon>
        <taxon>Streptomycetaceae</taxon>
        <taxon>Streptomyces</taxon>
    </lineage>
</organism>
<dbReference type="AlphaFoldDB" id="A0A101V1C2"/>
<dbReference type="OrthoDB" id="9997935at2"/>
<accession>A0A101V1C2</accession>
<comment type="caution">
    <text evidence="1">The sequence shown here is derived from an EMBL/GenBank/DDBJ whole genome shotgun (WGS) entry which is preliminary data.</text>
</comment>